<organism evidence="1 2">
    <name type="scientific">Helicobacter magdeburgensis</name>
    <dbReference type="NCBI Taxonomy" id="471858"/>
    <lineage>
        <taxon>Bacteria</taxon>
        <taxon>Pseudomonadati</taxon>
        <taxon>Campylobacterota</taxon>
        <taxon>Epsilonproteobacteria</taxon>
        <taxon>Campylobacterales</taxon>
        <taxon>Helicobacteraceae</taxon>
        <taxon>Helicobacter</taxon>
    </lineage>
</organism>
<evidence type="ECO:0000313" key="2">
    <source>
        <dbReference type="Proteomes" id="UP000029921"/>
    </source>
</evidence>
<reference evidence="1 2" key="1">
    <citation type="journal article" date="2014" name="Genome Announc.">
        <title>Draft genome sequences of eight enterohepatic helicobacter species isolated from both laboratory and wild rodents.</title>
        <authorList>
            <person name="Sheh A."/>
            <person name="Shen Z."/>
            <person name="Fox J.G."/>
        </authorList>
    </citation>
    <scope>NUCLEOTIDE SEQUENCE [LARGE SCALE GENOMIC DNA]</scope>
    <source>
        <strain evidence="1 2">MIT 96-1001</strain>
    </source>
</reference>
<proteinExistence type="predicted"/>
<dbReference type="Gene3D" id="3.40.50.2000">
    <property type="entry name" value="Glycogen Phosphorylase B"/>
    <property type="match status" value="2"/>
</dbReference>
<sequence>MKKHILILAAANISTCPRPMRILEALKDEIKQGKYEVSVMGIDNEDGSAMPKIPHIATFSYPYAKRRNFFGELRLWLDVMCRRWDRLSFIKNRLVVKEHIKTHRYDVIICHDLLLLPVLFAGLDSKSNRQEAQSTRVIFDAREFYPFQNTSSLRWRLLFKAFNTYLCKTYAQRADRIFSVSPRFCELYKTHFGLKAELLLSLPPYYELSPKPINPQSIKILYHGALNKNRDIHKIIYLCQKLDERFCMDFIFTGGTQEYRKKIESAILRLQKQGCNVRVLPAVSLEQIVPFGNDYDIGFIYIPQHNHNLLATIPNKFFEYIQSRLALLLPPIESLQSITEKYDNAIISHDFSLDSLAHALNALSTEEISKKKQNSHIAALELNINQNVQKIRDTLTELLEQTPLQKEPYTIQQHF</sequence>
<name>A0A4U8T1G1_9HELI</name>
<dbReference type="SUPFAM" id="SSF53756">
    <property type="entry name" value="UDP-Glycosyltransferase/glycogen phosphorylase"/>
    <property type="match status" value="1"/>
</dbReference>
<gene>
    <name evidence="1" type="ORF">LS74_002940</name>
</gene>
<keyword evidence="2" id="KW-1185">Reference proteome</keyword>
<dbReference type="RefSeq" id="WP_034586828.1">
    <property type="nucleotide sequence ID" value="NZ_JRPE02000003.1"/>
</dbReference>
<dbReference type="AlphaFoldDB" id="A0A4U8T1G1"/>
<comment type="caution">
    <text evidence="1">The sequence shown here is derived from an EMBL/GenBank/DDBJ whole genome shotgun (WGS) entry which is preliminary data.</text>
</comment>
<dbReference type="EMBL" id="JRPE02000003">
    <property type="protein sequence ID" value="TLD93113.1"/>
    <property type="molecule type" value="Genomic_DNA"/>
</dbReference>
<protein>
    <submittedName>
        <fullName evidence="1">Capsular biosynthesis protein</fullName>
    </submittedName>
</protein>
<accession>A0A4U8T1G1</accession>
<dbReference type="Proteomes" id="UP000029921">
    <property type="component" value="Unassembled WGS sequence"/>
</dbReference>
<evidence type="ECO:0000313" key="1">
    <source>
        <dbReference type="EMBL" id="TLD93113.1"/>
    </source>
</evidence>